<accession>A0A318GV28</accession>
<gene>
    <name evidence="2" type="ORF">C7444_12135</name>
</gene>
<comment type="caution">
    <text evidence="2">The sequence shown here is derived from an EMBL/GenBank/DDBJ whole genome shotgun (WGS) entry which is preliminary data.</text>
</comment>
<protein>
    <submittedName>
        <fullName evidence="2">Alpha-ribazole phosphatase</fullName>
    </submittedName>
</protein>
<sequence>MSAVPTLLIWRHPRPVGAAGRCIGRTDLPVPARRAKRLAHRIRRLARREGLAREVWSSPLRRCADVARWLRRWGWRHHVDPLLLELDFGRWDGLAWSRIDPAEVAAWEADFGAHAPGGGESLLQIRQRVSAHLAGLAAAGGPRLLVGHAGWINTLRLLERADLTPQDWPAAPAHGTLQRWPPESPGSRCG</sequence>
<dbReference type="EMBL" id="QJJS01000021">
    <property type="protein sequence ID" value="PXW93271.1"/>
    <property type="molecule type" value="Genomic_DNA"/>
</dbReference>
<name>A0A318GV28_9BURK</name>
<evidence type="ECO:0000313" key="3">
    <source>
        <dbReference type="Proteomes" id="UP000247811"/>
    </source>
</evidence>
<evidence type="ECO:0000313" key="2">
    <source>
        <dbReference type="EMBL" id="PXW93271.1"/>
    </source>
</evidence>
<dbReference type="SUPFAM" id="SSF53254">
    <property type="entry name" value="Phosphoglycerate mutase-like"/>
    <property type="match status" value="1"/>
</dbReference>
<organism evidence="2 3">
    <name type="scientific">Sphaerotilus hippei</name>
    <dbReference type="NCBI Taxonomy" id="744406"/>
    <lineage>
        <taxon>Bacteria</taxon>
        <taxon>Pseudomonadati</taxon>
        <taxon>Pseudomonadota</taxon>
        <taxon>Betaproteobacteria</taxon>
        <taxon>Burkholderiales</taxon>
        <taxon>Sphaerotilaceae</taxon>
        <taxon>Sphaerotilus</taxon>
    </lineage>
</organism>
<evidence type="ECO:0000256" key="1">
    <source>
        <dbReference type="SAM" id="MobiDB-lite"/>
    </source>
</evidence>
<dbReference type="SMART" id="SM00855">
    <property type="entry name" value="PGAM"/>
    <property type="match status" value="1"/>
</dbReference>
<keyword evidence="3" id="KW-1185">Reference proteome</keyword>
<dbReference type="OrthoDB" id="5296884at2"/>
<dbReference type="Proteomes" id="UP000247811">
    <property type="component" value="Unassembled WGS sequence"/>
</dbReference>
<feature type="region of interest" description="Disordered" evidence="1">
    <location>
        <begin position="169"/>
        <end position="190"/>
    </location>
</feature>
<dbReference type="AlphaFoldDB" id="A0A318GV28"/>
<dbReference type="InterPro" id="IPR013078">
    <property type="entry name" value="His_Pase_superF_clade-1"/>
</dbReference>
<proteinExistence type="predicted"/>
<dbReference type="Pfam" id="PF00300">
    <property type="entry name" value="His_Phos_1"/>
    <property type="match status" value="1"/>
</dbReference>
<dbReference type="Gene3D" id="3.40.50.1240">
    <property type="entry name" value="Phosphoglycerate mutase-like"/>
    <property type="match status" value="1"/>
</dbReference>
<dbReference type="InterPro" id="IPR029033">
    <property type="entry name" value="His_PPase_superfam"/>
</dbReference>
<dbReference type="RefSeq" id="WP_110402168.1">
    <property type="nucleotide sequence ID" value="NZ_QJJS01000021.1"/>
</dbReference>
<reference evidence="2 3" key="1">
    <citation type="submission" date="2018-05" db="EMBL/GenBank/DDBJ databases">
        <title>Genomic Encyclopedia of Type Strains, Phase IV (KMG-IV): sequencing the most valuable type-strain genomes for metagenomic binning, comparative biology and taxonomic classification.</title>
        <authorList>
            <person name="Goeker M."/>
        </authorList>
    </citation>
    <scope>NUCLEOTIDE SEQUENCE [LARGE SCALE GENOMIC DNA]</scope>
    <source>
        <strain evidence="2 3">DSM 566</strain>
    </source>
</reference>